<dbReference type="PANTHER" id="PTHR30349">
    <property type="entry name" value="PHAGE INTEGRASE-RELATED"/>
    <property type="match status" value="1"/>
</dbReference>
<name>A0A6B0T5R0_9EURY</name>
<dbReference type="PANTHER" id="PTHR30349:SF41">
    <property type="entry name" value="INTEGRASE_RECOMBINASE PROTEIN MJ0367-RELATED"/>
    <property type="match status" value="1"/>
</dbReference>
<dbReference type="PROSITE" id="PS51898">
    <property type="entry name" value="TYR_RECOMBINASE"/>
    <property type="match status" value="1"/>
</dbReference>
<protein>
    <submittedName>
        <fullName evidence="8">Tyrosine-type recombinase/integrase</fullName>
    </submittedName>
</protein>
<dbReference type="InterPro" id="IPR013762">
    <property type="entry name" value="Integrase-like_cat_sf"/>
</dbReference>
<sequence length="343" mass="39531">MSGRLEPIEPRNAVEMYLEKREPEVAESTYYSQKTRLTKFANWCDREGIENLNNLTGRLLHQYVIHLQRYFTEGDADPSPMTVQTRLSTVRVFLRFCEDIDAVPEGMSDKVSLPDIDPEDRRRNAYLHSDDADHILKQLRKRYYGSREHALFRLAWRTAARIGTLRGLDVGDLDGDENRLTVQHRPETDTPLKNKQRGERVIALTDDTVDVLTEYIEYHRQPVTDEYGREPLFTTENGRPAKTTLRGTLYRAQLPCFHSNDCPHGQGIVECDYNTDKQRHNCPSTVKPHSIRRGGVTKFLSDGIPETAVGDRADMTQDVLSEHYDARSPTEKAEVRRQHFGDE</sequence>
<dbReference type="Proteomes" id="UP000466535">
    <property type="component" value="Unassembled WGS sequence"/>
</dbReference>
<dbReference type="SUPFAM" id="SSF56349">
    <property type="entry name" value="DNA breaking-rejoining enzymes"/>
    <property type="match status" value="1"/>
</dbReference>
<dbReference type="AlphaFoldDB" id="A0A6B0T5R0"/>
<dbReference type="InterPro" id="IPR050090">
    <property type="entry name" value="Tyrosine_recombinase_XerCD"/>
</dbReference>
<evidence type="ECO:0000313" key="8">
    <source>
        <dbReference type="EMBL" id="MXR50662.1"/>
    </source>
</evidence>
<gene>
    <name evidence="8" type="ORF">GRX03_03435</name>
</gene>
<evidence type="ECO:0000313" key="9">
    <source>
        <dbReference type="Proteomes" id="UP000466535"/>
    </source>
</evidence>
<dbReference type="RefSeq" id="WP_159762768.1">
    <property type="nucleotide sequence ID" value="NZ_WUUT01000001.1"/>
</dbReference>
<proteinExistence type="predicted"/>
<evidence type="ECO:0000256" key="2">
    <source>
        <dbReference type="ARBA" id="ARBA00023125"/>
    </source>
</evidence>
<evidence type="ECO:0000256" key="4">
    <source>
        <dbReference type="PROSITE-ProRule" id="PRU01248"/>
    </source>
</evidence>
<comment type="caution">
    <text evidence="8">The sequence shown here is derived from an EMBL/GenBank/DDBJ whole genome shotgun (WGS) entry which is preliminary data.</text>
</comment>
<accession>A0A6B0T5R0</accession>
<dbReference type="Gene3D" id="1.10.443.10">
    <property type="entry name" value="Intergrase catalytic core"/>
    <property type="match status" value="1"/>
</dbReference>
<evidence type="ECO:0000259" key="6">
    <source>
        <dbReference type="PROSITE" id="PS51898"/>
    </source>
</evidence>
<dbReference type="PROSITE" id="PS51900">
    <property type="entry name" value="CB"/>
    <property type="match status" value="1"/>
</dbReference>
<keyword evidence="1" id="KW-0229">DNA integration</keyword>
<dbReference type="InterPro" id="IPR010998">
    <property type="entry name" value="Integrase_recombinase_N"/>
</dbReference>
<dbReference type="GO" id="GO:0006310">
    <property type="term" value="P:DNA recombination"/>
    <property type="evidence" value="ECO:0007669"/>
    <property type="project" value="UniProtKB-KW"/>
</dbReference>
<feature type="domain" description="Tyr recombinase" evidence="6">
    <location>
        <begin position="122"/>
        <end position="337"/>
    </location>
</feature>
<dbReference type="GO" id="GO:0015074">
    <property type="term" value="P:DNA integration"/>
    <property type="evidence" value="ECO:0007669"/>
    <property type="project" value="UniProtKB-KW"/>
</dbReference>
<organism evidence="8 9">
    <name type="scientific">Halovenus carboxidivorans</name>
    <dbReference type="NCBI Taxonomy" id="2692199"/>
    <lineage>
        <taxon>Archaea</taxon>
        <taxon>Methanobacteriati</taxon>
        <taxon>Methanobacteriota</taxon>
        <taxon>Stenosarchaea group</taxon>
        <taxon>Halobacteria</taxon>
        <taxon>Halobacteriales</taxon>
        <taxon>Haloarculaceae</taxon>
        <taxon>Halovenus</taxon>
    </lineage>
</organism>
<dbReference type="Gene3D" id="1.10.150.130">
    <property type="match status" value="1"/>
</dbReference>
<evidence type="ECO:0000256" key="1">
    <source>
        <dbReference type="ARBA" id="ARBA00022908"/>
    </source>
</evidence>
<dbReference type="CDD" id="cd00397">
    <property type="entry name" value="DNA_BRE_C"/>
    <property type="match status" value="1"/>
</dbReference>
<dbReference type="InterPro" id="IPR044068">
    <property type="entry name" value="CB"/>
</dbReference>
<evidence type="ECO:0000256" key="5">
    <source>
        <dbReference type="SAM" id="MobiDB-lite"/>
    </source>
</evidence>
<evidence type="ECO:0000256" key="3">
    <source>
        <dbReference type="ARBA" id="ARBA00023172"/>
    </source>
</evidence>
<feature type="domain" description="Core-binding (CB)" evidence="7">
    <location>
        <begin position="8"/>
        <end position="98"/>
    </location>
</feature>
<reference evidence="8 9" key="1">
    <citation type="submission" date="2019-12" db="EMBL/GenBank/DDBJ databases">
        <title>Isolation and characterization of three novel carbon monoxide-oxidizing members of Halobacteria from salione crusts and soils.</title>
        <authorList>
            <person name="Myers M.R."/>
            <person name="King G.M."/>
        </authorList>
    </citation>
    <scope>NUCLEOTIDE SEQUENCE [LARGE SCALE GENOMIC DNA]</scope>
    <source>
        <strain evidence="8 9">WSH3</strain>
    </source>
</reference>
<feature type="region of interest" description="Disordered" evidence="5">
    <location>
        <begin position="324"/>
        <end position="343"/>
    </location>
</feature>
<keyword evidence="3" id="KW-0233">DNA recombination</keyword>
<keyword evidence="2 4" id="KW-0238">DNA-binding</keyword>
<dbReference type="InterPro" id="IPR011010">
    <property type="entry name" value="DNA_brk_join_enz"/>
</dbReference>
<keyword evidence="9" id="KW-1185">Reference proteome</keyword>
<dbReference type="OrthoDB" id="198497at2157"/>
<evidence type="ECO:0000259" key="7">
    <source>
        <dbReference type="PROSITE" id="PS51900"/>
    </source>
</evidence>
<dbReference type="Pfam" id="PF00589">
    <property type="entry name" value="Phage_integrase"/>
    <property type="match status" value="1"/>
</dbReference>
<dbReference type="GO" id="GO:0003677">
    <property type="term" value="F:DNA binding"/>
    <property type="evidence" value="ECO:0007669"/>
    <property type="project" value="UniProtKB-UniRule"/>
</dbReference>
<dbReference type="InterPro" id="IPR002104">
    <property type="entry name" value="Integrase_catalytic"/>
</dbReference>
<dbReference type="EMBL" id="WUUT01000001">
    <property type="protein sequence ID" value="MXR50662.1"/>
    <property type="molecule type" value="Genomic_DNA"/>
</dbReference>